<dbReference type="AlphaFoldDB" id="A0AAJ0HQN6"/>
<proteinExistence type="predicted"/>
<reference evidence="2" key="1">
    <citation type="journal article" date="2023" name="Mol. Phylogenet. Evol.">
        <title>Genome-scale phylogeny and comparative genomics of the fungal order Sordariales.</title>
        <authorList>
            <person name="Hensen N."/>
            <person name="Bonometti L."/>
            <person name="Westerberg I."/>
            <person name="Brannstrom I.O."/>
            <person name="Guillou S."/>
            <person name="Cros-Aarteil S."/>
            <person name="Calhoun S."/>
            <person name="Haridas S."/>
            <person name="Kuo A."/>
            <person name="Mondo S."/>
            <person name="Pangilinan J."/>
            <person name="Riley R."/>
            <person name="LaButti K."/>
            <person name="Andreopoulos B."/>
            <person name="Lipzen A."/>
            <person name="Chen C."/>
            <person name="Yan M."/>
            <person name="Daum C."/>
            <person name="Ng V."/>
            <person name="Clum A."/>
            <person name="Steindorff A."/>
            <person name="Ohm R.A."/>
            <person name="Martin F."/>
            <person name="Silar P."/>
            <person name="Natvig D.O."/>
            <person name="Lalanne C."/>
            <person name="Gautier V."/>
            <person name="Ament-Velasquez S.L."/>
            <person name="Kruys A."/>
            <person name="Hutchinson M.I."/>
            <person name="Powell A.J."/>
            <person name="Barry K."/>
            <person name="Miller A.N."/>
            <person name="Grigoriev I.V."/>
            <person name="Debuchy R."/>
            <person name="Gladieux P."/>
            <person name="Hiltunen Thoren M."/>
            <person name="Johannesson H."/>
        </authorList>
    </citation>
    <scope>NUCLEOTIDE SEQUENCE</scope>
    <source>
        <strain evidence="2">CBS 955.72</strain>
    </source>
</reference>
<keyword evidence="3" id="KW-1185">Reference proteome</keyword>
<feature type="transmembrane region" description="Helical" evidence="1">
    <location>
        <begin position="6"/>
        <end position="23"/>
    </location>
</feature>
<accession>A0AAJ0HQN6</accession>
<dbReference type="InterPro" id="IPR052374">
    <property type="entry name" value="SERAC1"/>
</dbReference>
<sequence length="174" mass="19315">MDPTTAAYLVIFLLSIAFLYNQATKRIPSRLDSNQAPKARFELVPAGANGLPTRANGFDIVFVHGLGSNPDTTWRATRSIAAGNTPEEATPDSERFVNWVSDFLPGDILQAGSTDARIFFYNYDSYWKRDAVHTRLTSLGNELLEHINGGVRVSETVSIENWARLWSIADALRP</sequence>
<evidence type="ECO:0000313" key="2">
    <source>
        <dbReference type="EMBL" id="KAK3359536.1"/>
    </source>
</evidence>
<dbReference type="PANTHER" id="PTHR48182">
    <property type="entry name" value="PROTEIN SERAC1"/>
    <property type="match status" value="1"/>
</dbReference>
<evidence type="ECO:0000313" key="3">
    <source>
        <dbReference type="Proteomes" id="UP001275084"/>
    </source>
</evidence>
<keyword evidence="1" id="KW-0472">Membrane</keyword>
<dbReference type="EMBL" id="JAUIQD010000002">
    <property type="protein sequence ID" value="KAK3359536.1"/>
    <property type="molecule type" value="Genomic_DNA"/>
</dbReference>
<reference evidence="2" key="2">
    <citation type="submission" date="2023-06" db="EMBL/GenBank/DDBJ databases">
        <authorList>
            <consortium name="Lawrence Berkeley National Laboratory"/>
            <person name="Haridas S."/>
            <person name="Hensen N."/>
            <person name="Bonometti L."/>
            <person name="Westerberg I."/>
            <person name="Brannstrom I.O."/>
            <person name="Guillou S."/>
            <person name="Cros-Aarteil S."/>
            <person name="Calhoun S."/>
            <person name="Kuo A."/>
            <person name="Mondo S."/>
            <person name="Pangilinan J."/>
            <person name="Riley R."/>
            <person name="Labutti K."/>
            <person name="Andreopoulos B."/>
            <person name="Lipzen A."/>
            <person name="Chen C."/>
            <person name="Yanf M."/>
            <person name="Daum C."/>
            <person name="Ng V."/>
            <person name="Clum A."/>
            <person name="Steindorff A."/>
            <person name="Ohm R."/>
            <person name="Martin F."/>
            <person name="Silar P."/>
            <person name="Natvig D."/>
            <person name="Lalanne C."/>
            <person name="Gautier V."/>
            <person name="Ament-Velasquez S.L."/>
            <person name="Kruys A."/>
            <person name="Hutchinson M.I."/>
            <person name="Powell A.J."/>
            <person name="Barry K."/>
            <person name="Miller A.N."/>
            <person name="Grigoriev I.V."/>
            <person name="Debuchy R."/>
            <person name="Gladieux P."/>
            <person name="Thoren M.H."/>
            <person name="Johannesson H."/>
        </authorList>
    </citation>
    <scope>NUCLEOTIDE SEQUENCE</scope>
    <source>
        <strain evidence="2">CBS 955.72</strain>
    </source>
</reference>
<gene>
    <name evidence="2" type="ORF">B0T25DRAFT_447962</name>
</gene>
<dbReference type="PANTHER" id="PTHR48182:SF3">
    <property type="entry name" value="DUF676 DOMAIN-CONTAINING PROTEIN"/>
    <property type="match status" value="1"/>
</dbReference>
<protein>
    <submittedName>
        <fullName evidence="2">Uncharacterized protein</fullName>
    </submittedName>
</protein>
<keyword evidence="1" id="KW-1133">Transmembrane helix</keyword>
<dbReference type="Proteomes" id="UP001275084">
    <property type="component" value="Unassembled WGS sequence"/>
</dbReference>
<organism evidence="2 3">
    <name type="scientific">Lasiosphaeria hispida</name>
    <dbReference type="NCBI Taxonomy" id="260671"/>
    <lineage>
        <taxon>Eukaryota</taxon>
        <taxon>Fungi</taxon>
        <taxon>Dikarya</taxon>
        <taxon>Ascomycota</taxon>
        <taxon>Pezizomycotina</taxon>
        <taxon>Sordariomycetes</taxon>
        <taxon>Sordariomycetidae</taxon>
        <taxon>Sordariales</taxon>
        <taxon>Lasiosphaeriaceae</taxon>
        <taxon>Lasiosphaeria</taxon>
    </lineage>
</organism>
<name>A0AAJ0HQN6_9PEZI</name>
<comment type="caution">
    <text evidence="2">The sequence shown here is derived from an EMBL/GenBank/DDBJ whole genome shotgun (WGS) entry which is preliminary data.</text>
</comment>
<keyword evidence="1" id="KW-0812">Transmembrane</keyword>
<evidence type="ECO:0000256" key="1">
    <source>
        <dbReference type="SAM" id="Phobius"/>
    </source>
</evidence>